<dbReference type="GO" id="GO:0043823">
    <property type="term" value="F:spheroidene monooxygenase activity"/>
    <property type="evidence" value="ECO:0007669"/>
    <property type="project" value="UniProtKB-EC"/>
</dbReference>
<dbReference type="Proteomes" id="UP000679307">
    <property type="component" value="Chromosome"/>
</dbReference>
<proteinExistence type="predicted"/>
<dbReference type="InterPro" id="IPR049574">
    <property type="entry name" value="CrtA-like"/>
</dbReference>
<name>A0ABX8EI30_9ACTN</name>
<keyword evidence="1" id="KW-0503">Monooxygenase</keyword>
<keyword evidence="2" id="KW-1185">Reference proteome</keyword>
<sequence>MSVVDLHVWGTPRVLPALGRMATGRRALRGTPGLRFAKLLGTGSARTFTPRDADPHRWALLTVWDGEAAADAADDGPVVRGWRAGSSEELRVRMSPLAARGLWSGRQPFDAVPRPGWDGPVAAITRARLRPTRALSFWRAVPPVVTGLHAADGLRLALGVGEAPIGLQGTFSLWRSTADVVAYAYRDAAHRDAVARTGPERWYAEELFARLAVLDVRGTLEGRAP</sequence>
<protein>
    <submittedName>
        <fullName evidence="1">Spheroidene monooxygenase</fullName>
        <ecNumber evidence="1">1.14.15.9</ecNumber>
    </submittedName>
</protein>
<organism evidence="1 2">
    <name type="scientific">Nocardioides aquaticus</name>
    <dbReference type="NCBI Taxonomy" id="160826"/>
    <lineage>
        <taxon>Bacteria</taxon>
        <taxon>Bacillati</taxon>
        <taxon>Actinomycetota</taxon>
        <taxon>Actinomycetes</taxon>
        <taxon>Propionibacteriales</taxon>
        <taxon>Nocardioidaceae</taxon>
        <taxon>Nocardioides</taxon>
    </lineage>
</organism>
<dbReference type="CDD" id="cd21650">
    <property type="entry name" value="CrtA-like"/>
    <property type="match status" value="1"/>
</dbReference>
<dbReference type="EC" id="1.14.15.9" evidence="1"/>
<dbReference type="EMBL" id="CP075371">
    <property type="protein sequence ID" value="QVT78333.1"/>
    <property type="molecule type" value="Genomic_DNA"/>
</dbReference>
<evidence type="ECO:0000313" key="2">
    <source>
        <dbReference type="Proteomes" id="UP000679307"/>
    </source>
</evidence>
<keyword evidence="1" id="KW-0560">Oxidoreductase</keyword>
<accession>A0ABX8EI30</accession>
<evidence type="ECO:0000313" key="1">
    <source>
        <dbReference type="EMBL" id="QVT78333.1"/>
    </source>
</evidence>
<reference evidence="1 2" key="1">
    <citation type="submission" date="2021-05" db="EMBL/GenBank/DDBJ databases">
        <title>Complete genome of Nocardioides aquaticus KCTC 9944T isolated from meromictic and hypersaline Ekho Lake, Antarctica.</title>
        <authorList>
            <person name="Hwang K."/>
            <person name="Kim K.M."/>
            <person name="Choe H."/>
        </authorList>
    </citation>
    <scope>NUCLEOTIDE SEQUENCE [LARGE SCALE GENOMIC DNA]</scope>
    <source>
        <strain evidence="1 2">KCTC 9944</strain>
    </source>
</reference>
<gene>
    <name evidence="1" type="primary">crtA</name>
    <name evidence="1" type="ORF">ENKNEFLB_00710</name>
</gene>
<dbReference type="RefSeq" id="WP_214057927.1">
    <property type="nucleotide sequence ID" value="NZ_BAAAHS010000204.1"/>
</dbReference>